<proteinExistence type="predicted"/>
<sequence length="195" mass="21935">MFSRLISYIRSITRGYRRLNGDDLNDVEKSTEKTPLIVKTPATPNHSGDHSDDKSKEIGKAHPTIEISEHFDVDLSLQGRTNQSDTVFVDPAIKKQIDESYDTIDCTSETSSNASELLPSEQHPKVSTFLELMFKPTQKGMHNTCEMENEQSNRVRYNSETYISTPSLNSFPRSPEAIQSSVNTLGTGDKRHNRA</sequence>
<feature type="compositionally biased region" description="Polar residues" evidence="1">
    <location>
        <begin position="166"/>
        <end position="186"/>
    </location>
</feature>
<keyword evidence="3" id="KW-1185">Reference proteome</keyword>
<organism evidence="2 3">
    <name type="scientific">Botrytis elliptica</name>
    <dbReference type="NCBI Taxonomy" id="278938"/>
    <lineage>
        <taxon>Eukaryota</taxon>
        <taxon>Fungi</taxon>
        <taxon>Dikarya</taxon>
        <taxon>Ascomycota</taxon>
        <taxon>Pezizomycotina</taxon>
        <taxon>Leotiomycetes</taxon>
        <taxon>Helotiales</taxon>
        <taxon>Sclerotiniaceae</taxon>
        <taxon>Botrytis</taxon>
    </lineage>
</organism>
<feature type="region of interest" description="Disordered" evidence="1">
    <location>
        <begin position="30"/>
        <end position="57"/>
    </location>
</feature>
<evidence type="ECO:0000256" key="1">
    <source>
        <dbReference type="SAM" id="MobiDB-lite"/>
    </source>
</evidence>
<dbReference type="AlphaFoldDB" id="A0A4Z1JB32"/>
<accession>A0A4Z1JB32</accession>
<dbReference type="EMBL" id="PQXM01000809">
    <property type="protein sequence ID" value="TGO68730.1"/>
    <property type="molecule type" value="Genomic_DNA"/>
</dbReference>
<name>A0A4Z1JB32_9HELO</name>
<protein>
    <submittedName>
        <fullName evidence="2">Uncharacterized protein</fullName>
    </submittedName>
</protein>
<comment type="caution">
    <text evidence="2">The sequence shown here is derived from an EMBL/GenBank/DDBJ whole genome shotgun (WGS) entry which is preliminary data.</text>
</comment>
<dbReference type="OrthoDB" id="10356260at2759"/>
<evidence type="ECO:0000313" key="2">
    <source>
        <dbReference type="EMBL" id="TGO68730.1"/>
    </source>
</evidence>
<reference evidence="2 3" key="1">
    <citation type="submission" date="2017-12" db="EMBL/GenBank/DDBJ databases">
        <title>Comparative genomics of Botrytis spp.</title>
        <authorList>
            <person name="Valero-Jimenez C.A."/>
            <person name="Tapia P."/>
            <person name="Veloso J."/>
            <person name="Silva-Moreno E."/>
            <person name="Staats M."/>
            <person name="Valdes J.H."/>
            <person name="Van Kan J.A.L."/>
        </authorList>
    </citation>
    <scope>NUCLEOTIDE SEQUENCE [LARGE SCALE GENOMIC DNA]</scope>
    <source>
        <strain evidence="2 3">Be9601</strain>
    </source>
</reference>
<feature type="compositionally biased region" description="Basic and acidic residues" evidence="1">
    <location>
        <begin position="47"/>
        <end position="57"/>
    </location>
</feature>
<gene>
    <name evidence="2" type="ORF">BELL_0811g00040</name>
</gene>
<evidence type="ECO:0000313" key="3">
    <source>
        <dbReference type="Proteomes" id="UP000297229"/>
    </source>
</evidence>
<feature type="region of interest" description="Disordered" evidence="1">
    <location>
        <begin position="166"/>
        <end position="195"/>
    </location>
</feature>
<dbReference type="Proteomes" id="UP000297229">
    <property type="component" value="Unassembled WGS sequence"/>
</dbReference>